<feature type="signal peptide" evidence="2">
    <location>
        <begin position="1"/>
        <end position="21"/>
    </location>
</feature>
<protein>
    <submittedName>
        <fullName evidence="3">Spy/CpxP family protein refolding chaperone</fullName>
    </submittedName>
</protein>
<evidence type="ECO:0000313" key="3">
    <source>
        <dbReference type="EMBL" id="MFC0261971.1"/>
    </source>
</evidence>
<accession>A0ABV6FQ38</accession>
<keyword evidence="1" id="KW-0175">Coiled coil</keyword>
<evidence type="ECO:0000256" key="1">
    <source>
        <dbReference type="SAM" id="Coils"/>
    </source>
</evidence>
<reference evidence="3 4" key="1">
    <citation type="submission" date="2024-09" db="EMBL/GenBank/DDBJ databases">
        <authorList>
            <person name="Sun Q."/>
            <person name="Mori K."/>
        </authorList>
    </citation>
    <scope>NUCLEOTIDE SEQUENCE [LARGE SCALE GENOMIC DNA]</scope>
    <source>
        <strain evidence="3 4">CCM 7650</strain>
    </source>
</reference>
<feature type="chain" id="PRO_5045336764" evidence="2">
    <location>
        <begin position="22"/>
        <end position="150"/>
    </location>
</feature>
<name>A0ABV6FQ38_9BACT</name>
<dbReference type="EMBL" id="JBHLWI010000009">
    <property type="protein sequence ID" value="MFC0261971.1"/>
    <property type="molecule type" value="Genomic_DNA"/>
</dbReference>
<keyword evidence="2" id="KW-0732">Signal</keyword>
<proteinExistence type="predicted"/>
<dbReference type="RefSeq" id="WP_382386414.1">
    <property type="nucleotide sequence ID" value="NZ_JBHLWI010000009.1"/>
</dbReference>
<feature type="coiled-coil region" evidence="1">
    <location>
        <begin position="57"/>
        <end position="84"/>
    </location>
</feature>
<organism evidence="3 4">
    <name type="scientific">Fontibacter flavus</name>
    <dbReference type="NCBI Taxonomy" id="654838"/>
    <lineage>
        <taxon>Bacteria</taxon>
        <taxon>Pseudomonadati</taxon>
        <taxon>Bacteroidota</taxon>
        <taxon>Cytophagia</taxon>
        <taxon>Cytophagales</taxon>
        <taxon>Cyclobacteriaceae</taxon>
        <taxon>Fontibacter</taxon>
    </lineage>
</organism>
<evidence type="ECO:0000313" key="4">
    <source>
        <dbReference type="Proteomes" id="UP001589797"/>
    </source>
</evidence>
<dbReference type="Proteomes" id="UP001589797">
    <property type="component" value="Unassembled WGS sequence"/>
</dbReference>
<keyword evidence="4" id="KW-1185">Reference proteome</keyword>
<comment type="caution">
    <text evidence="3">The sequence shown here is derived from an EMBL/GenBank/DDBJ whole genome shotgun (WGS) entry which is preliminary data.</text>
</comment>
<evidence type="ECO:0000256" key="2">
    <source>
        <dbReference type="SAM" id="SignalP"/>
    </source>
</evidence>
<dbReference type="Gene3D" id="1.20.120.1490">
    <property type="match status" value="1"/>
</dbReference>
<sequence>MKNITLLILMVFLSFSGYAQRQGQQYDKEKLEAARVAFITNRLDLKPVQAEKFWPIFNQYQEDRTKLMEQMSKLNRAASQETNEVKAREMVEQRFAIQQELLDREKLFMSNIMQVISPLQAVKLSGVNRDFTRQLYRMNQSRDRENKNNL</sequence>
<gene>
    <name evidence="3" type="ORF">ACFFIP_04695</name>
</gene>